<feature type="active site" evidence="7">
    <location>
        <position position="227"/>
    </location>
</feature>
<dbReference type="Gene3D" id="1.20.1540.10">
    <property type="entry name" value="Rhomboid-like"/>
    <property type="match status" value="1"/>
</dbReference>
<comment type="similarity">
    <text evidence="2 6">Belongs to the peptidase S54 family.</text>
</comment>
<evidence type="ECO:0000313" key="11">
    <source>
        <dbReference type="Proteomes" id="UP001329430"/>
    </source>
</evidence>
<evidence type="ECO:0000256" key="3">
    <source>
        <dbReference type="ARBA" id="ARBA00022692"/>
    </source>
</evidence>
<feature type="transmembrane region" description="Helical" evidence="8">
    <location>
        <begin position="162"/>
        <end position="185"/>
    </location>
</feature>
<feature type="transmembrane region" description="Helical" evidence="8">
    <location>
        <begin position="114"/>
        <end position="133"/>
    </location>
</feature>
<dbReference type="Pfam" id="PF01694">
    <property type="entry name" value="Rhomboid"/>
    <property type="match status" value="1"/>
</dbReference>
<dbReference type="SUPFAM" id="SSF144091">
    <property type="entry name" value="Rhomboid-like"/>
    <property type="match status" value="1"/>
</dbReference>
<proteinExistence type="inferred from homology"/>
<evidence type="ECO:0000256" key="7">
    <source>
        <dbReference type="PIRSR" id="PIRSR037470-50"/>
    </source>
</evidence>
<organism evidence="10 11">
    <name type="scientific">Pyrocoelia pectoralis</name>
    <dbReference type="NCBI Taxonomy" id="417401"/>
    <lineage>
        <taxon>Eukaryota</taxon>
        <taxon>Metazoa</taxon>
        <taxon>Ecdysozoa</taxon>
        <taxon>Arthropoda</taxon>
        <taxon>Hexapoda</taxon>
        <taxon>Insecta</taxon>
        <taxon>Pterygota</taxon>
        <taxon>Neoptera</taxon>
        <taxon>Endopterygota</taxon>
        <taxon>Coleoptera</taxon>
        <taxon>Polyphaga</taxon>
        <taxon>Elateriformia</taxon>
        <taxon>Elateroidea</taxon>
        <taxon>Lampyridae</taxon>
        <taxon>Lampyrinae</taxon>
        <taxon>Pyrocoelia</taxon>
    </lineage>
</organism>
<keyword evidence="5 8" id="KW-0472">Membrane</keyword>
<dbReference type="InterPro" id="IPR017213">
    <property type="entry name" value="Peptidase_S54_rhomboid_met"/>
</dbReference>
<dbReference type="GO" id="GO:0004252">
    <property type="term" value="F:serine-type endopeptidase activity"/>
    <property type="evidence" value="ECO:0007669"/>
    <property type="project" value="UniProtKB-UniRule"/>
</dbReference>
<dbReference type="PIRSF" id="PIRSF037470">
    <property type="entry name" value="Rhomboid"/>
    <property type="match status" value="1"/>
</dbReference>
<evidence type="ECO:0000256" key="6">
    <source>
        <dbReference type="PIRNR" id="PIRNR037470"/>
    </source>
</evidence>
<dbReference type="GO" id="GO:0016020">
    <property type="term" value="C:membrane"/>
    <property type="evidence" value="ECO:0007669"/>
    <property type="project" value="UniProtKB-SubCell"/>
</dbReference>
<dbReference type="EMBL" id="JAVRBK010000010">
    <property type="protein sequence ID" value="KAK5638629.1"/>
    <property type="molecule type" value="Genomic_DNA"/>
</dbReference>
<accession>A0AAN7V872</accession>
<dbReference type="AlphaFoldDB" id="A0AAN7V872"/>
<dbReference type="PANTHER" id="PTHR45840:SF8">
    <property type="entry name" value="RHOMBOID PROTEASE"/>
    <property type="match status" value="1"/>
</dbReference>
<evidence type="ECO:0000256" key="8">
    <source>
        <dbReference type="SAM" id="Phobius"/>
    </source>
</evidence>
<gene>
    <name evidence="10" type="ORF">RI129_012924</name>
</gene>
<keyword evidence="3 8" id="KW-0812">Transmembrane</keyword>
<comment type="subcellular location">
    <subcellularLocation>
        <location evidence="1">Membrane</location>
        <topology evidence="1">Multi-pass membrane protein</topology>
    </subcellularLocation>
</comment>
<keyword evidence="4 8" id="KW-1133">Transmembrane helix</keyword>
<evidence type="ECO:0000256" key="2">
    <source>
        <dbReference type="ARBA" id="ARBA00009045"/>
    </source>
</evidence>
<dbReference type="Proteomes" id="UP001329430">
    <property type="component" value="Chromosome 10"/>
</dbReference>
<keyword evidence="11" id="KW-1185">Reference proteome</keyword>
<name>A0AAN7V872_9COLE</name>
<comment type="caution">
    <text evidence="10">The sequence shown here is derived from an EMBL/GenBank/DDBJ whole genome shotgun (WGS) entry which is preliminary data.</text>
</comment>
<sequence>MTKLGGLFHRWQRNRNASIFTSKHYCACTYVAVLVPQKAFQVEEEYHDKAKYCPPPLGMVIISILEIILFCCDKSLRTASNVKGPISVLLLYDPTKRYQAWRFITYMFVHNGEFHLIVNLVVQLFLGITLEVVHRWWRVLIIYLAGVVAGSLVASICNPEVILVGASGGVYAILTAHIASIIMNWKEMEYPFVQLLIYLIITICDIGSAIYERHISPTSSGVSYTAHIAGAVAGLLMGINIVRNIKVTRSEIVIWWLSIVLYIVLMGVAIVWHIAGKTYFPVQND</sequence>
<evidence type="ECO:0000256" key="1">
    <source>
        <dbReference type="ARBA" id="ARBA00004141"/>
    </source>
</evidence>
<evidence type="ECO:0000259" key="9">
    <source>
        <dbReference type="Pfam" id="PF01694"/>
    </source>
</evidence>
<feature type="transmembrane region" description="Helical" evidence="8">
    <location>
        <begin position="254"/>
        <end position="275"/>
    </location>
</feature>
<dbReference type="InterPro" id="IPR051739">
    <property type="entry name" value="Rhomboid_IM_Serine_Proteases"/>
</dbReference>
<protein>
    <recommendedName>
        <fullName evidence="9">Peptidase S54 rhomboid domain-containing protein</fullName>
    </recommendedName>
</protein>
<feature type="domain" description="Peptidase S54 rhomboid" evidence="9">
    <location>
        <begin position="99"/>
        <end position="242"/>
    </location>
</feature>
<feature type="transmembrane region" description="Helical" evidence="8">
    <location>
        <begin position="223"/>
        <end position="242"/>
    </location>
</feature>
<feature type="transmembrane region" description="Helical" evidence="8">
    <location>
        <begin position="140"/>
        <end position="156"/>
    </location>
</feature>
<feature type="active site" description="Nucleophile" evidence="7">
    <location>
        <position position="167"/>
    </location>
</feature>
<feature type="transmembrane region" description="Helical" evidence="8">
    <location>
        <begin position="192"/>
        <end position="211"/>
    </location>
</feature>
<reference evidence="10 11" key="1">
    <citation type="journal article" date="2024" name="Insects">
        <title>An Improved Chromosome-Level Genome Assembly of the Firefly Pyrocoelia pectoralis.</title>
        <authorList>
            <person name="Fu X."/>
            <person name="Meyer-Rochow V.B."/>
            <person name="Ballantyne L."/>
            <person name="Zhu X."/>
        </authorList>
    </citation>
    <scope>NUCLEOTIDE SEQUENCE [LARGE SCALE GENOMIC DNA]</scope>
    <source>
        <strain evidence="10">XCY_ONT2</strain>
    </source>
</reference>
<dbReference type="InterPro" id="IPR035952">
    <property type="entry name" value="Rhomboid-like_sf"/>
</dbReference>
<dbReference type="InterPro" id="IPR022764">
    <property type="entry name" value="Peptidase_S54_rhomboid_dom"/>
</dbReference>
<evidence type="ECO:0000256" key="5">
    <source>
        <dbReference type="ARBA" id="ARBA00023136"/>
    </source>
</evidence>
<evidence type="ECO:0000256" key="4">
    <source>
        <dbReference type="ARBA" id="ARBA00022989"/>
    </source>
</evidence>
<evidence type="ECO:0000313" key="10">
    <source>
        <dbReference type="EMBL" id="KAK5638629.1"/>
    </source>
</evidence>
<dbReference type="PANTHER" id="PTHR45840">
    <property type="entry name" value="RHOMBOID-RELATED PROTEIN"/>
    <property type="match status" value="1"/>
</dbReference>